<comment type="caution">
    <text evidence="7">The sequence shown here is derived from an EMBL/GenBank/DDBJ whole genome shotgun (WGS) entry which is preliminary data.</text>
</comment>
<dbReference type="PANTHER" id="PTHR45649">
    <property type="entry name" value="AMINO-ACID PERMEASE BAT1"/>
    <property type="match status" value="1"/>
</dbReference>
<feature type="transmembrane region" description="Helical" evidence="6">
    <location>
        <begin position="355"/>
        <end position="375"/>
    </location>
</feature>
<dbReference type="AlphaFoldDB" id="A0A2T2XDY7"/>
<keyword evidence="2" id="KW-0813">Transport</keyword>
<feature type="transmembrane region" description="Helical" evidence="6">
    <location>
        <begin position="381"/>
        <end position="405"/>
    </location>
</feature>
<feature type="transmembrane region" description="Helical" evidence="6">
    <location>
        <begin position="112"/>
        <end position="145"/>
    </location>
</feature>
<evidence type="ECO:0000313" key="8">
    <source>
        <dbReference type="Proteomes" id="UP000242972"/>
    </source>
</evidence>
<evidence type="ECO:0000256" key="2">
    <source>
        <dbReference type="ARBA" id="ARBA00022448"/>
    </source>
</evidence>
<feature type="transmembrane region" description="Helical" evidence="6">
    <location>
        <begin position="176"/>
        <end position="199"/>
    </location>
</feature>
<protein>
    <submittedName>
        <fullName evidence="7">Amino acid permease</fullName>
    </submittedName>
</protein>
<feature type="transmembrane region" description="Helical" evidence="6">
    <location>
        <begin position="70"/>
        <end position="91"/>
    </location>
</feature>
<keyword evidence="4 6" id="KW-1133">Transmembrane helix</keyword>
<dbReference type="PIRSF" id="PIRSF006060">
    <property type="entry name" value="AA_transporter"/>
    <property type="match status" value="1"/>
</dbReference>
<dbReference type="Proteomes" id="UP000242972">
    <property type="component" value="Unassembled WGS sequence"/>
</dbReference>
<evidence type="ECO:0000313" key="7">
    <source>
        <dbReference type="EMBL" id="PSR32688.1"/>
    </source>
</evidence>
<evidence type="ECO:0000256" key="6">
    <source>
        <dbReference type="SAM" id="Phobius"/>
    </source>
</evidence>
<feature type="transmembrane region" description="Helical" evidence="6">
    <location>
        <begin position="259"/>
        <end position="282"/>
    </location>
</feature>
<organism evidence="7 8">
    <name type="scientific">Sulfobacillus benefaciens</name>
    <dbReference type="NCBI Taxonomy" id="453960"/>
    <lineage>
        <taxon>Bacteria</taxon>
        <taxon>Bacillati</taxon>
        <taxon>Bacillota</taxon>
        <taxon>Clostridia</taxon>
        <taxon>Eubacteriales</taxon>
        <taxon>Clostridiales Family XVII. Incertae Sedis</taxon>
        <taxon>Sulfobacillus</taxon>
    </lineage>
</organism>
<dbReference type="PANTHER" id="PTHR45649:SF26">
    <property type="entry name" value="OS04G0435100 PROTEIN"/>
    <property type="match status" value="1"/>
</dbReference>
<evidence type="ECO:0000256" key="1">
    <source>
        <dbReference type="ARBA" id="ARBA00004141"/>
    </source>
</evidence>
<feature type="transmembrane region" description="Helical" evidence="6">
    <location>
        <begin position="450"/>
        <end position="469"/>
    </location>
</feature>
<feature type="transmembrane region" description="Helical" evidence="6">
    <location>
        <begin position="219"/>
        <end position="238"/>
    </location>
</feature>
<dbReference type="GO" id="GO:0022857">
    <property type="term" value="F:transmembrane transporter activity"/>
    <property type="evidence" value="ECO:0007669"/>
    <property type="project" value="InterPro"/>
</dbReference>
<dbReference type="EMBL" id="PXYW01000033">
    <property type="protein sequence ID" value="PSR32688.1"/>
    <property type="molecule type" value="Genomic_DNA"/>
</dbReference>
<evidence type="ECO:0000256" key="5">
    <source>
        <dbReference type="ARBA" id="ARBA00023136"/>
    </source>
</evidence>
<dbReference type="Gene3D" id="1.20.1740.10">
    <property type="entry name" value="Amino acid/polyamine transporter I"/>
    <property type="match status" value="1"/>
</dbReference>
<keyword evidence="3 6" id="KW-0812">Transmembrane</keyword>
<accession>A0A2T2XDY7</accession>
<dbReference type="Pfam" id="PF13520">
    <property type="entry name" value="AA_permease_2"/>
    <property type="match status" value="1"/>
</dbReference>
<proteinExistence type="predicted"/>
<comment type="subcellular location">
    <subcellularLocation>
        <location evidence="1">Membrane</location>
        <topology evidence="1">Multi-pass membrane protein</topology>
    </subcellularLocation>
</comment>
<dbReference type="GO" id="GO:0016020">
    <property type="term" value="C:membrane"/>
    <property type="evidence" value="ECO:0007669"/>
    <property type="project" value="UniProtKB-SubCell"/>
</dbReference>
<evidence type="ECO:0000256" key="4">
    <source>
        <dbReference type="ARBA" id="ARBA00022989"/>
    </source>
</evidence>
<gene>
    <name evidence="7" type="ORF">C7B46_13080</name>
</gene>
<evidence type="ECO:0000256" key="3">
    <source>
        <dbReference type="ARBA" id="ARBA00022692"/>
    </source>
</evidence>
<feature type="transmembrane region" description="Helical" evidence="6">
    <location>
        <begin position="35"/>
        <end position="58"/>
    </location>
</feature>
<feature type="transmembrane region" description="Helical" evidence="6">
    <location>
        <begin position="151"/>
        <end position="169"/>
    </location>
</feature>
<sequence length="477" mass="51660">MDNELLVSDVEGLSDLSEDQVVELFHYRQEFKRTLTGFGSFATSYSFISVTTGIFTMFGYVMATGGPAGIWVWPIAALGQLMVAFLYSDIAGRIPISGYSYQWITRIANPAVGWFAGWLGFAYFMLVVAAVNAGLSPVIAVIFGISPSTRNLIVIGVVLIILQFLINAFNTRIASLFNNFGVFTELIGLVLLGVLLLIVGLSHGHPVSTLFQHPNVKGAFFPAFIASFLFPLYTIVGFETAANMAEETHNAHRTVPKTVILSVVSAGIVGMFFLIAAVMGMPSLHGVLKSATPLPYIVDSNLGSTIGTVFLVVVAISIFVCGLVCMMSGARLVYAMSRDNRFFMSTTFRYVSKRFDTPFPALVLLTAIGIVVTLFSNSLAILVGTTAVMPTLTYLLTILAYFVAVRRGNLPDSLGGFSLGRWATPVGILAVLWLVIGLLILTVPKEFHAIDLWSLGIFLIGGLIYLFGFRKTTESTL</sequence>
<keyword evidence="5 6" id="KW-0472">Membrane</keyword>
<feature type="transmembrane region" description="Helical" evidence="6">
    <location>
        <begin position="302"/>
        <end position="334"/>
    </location>
</feature>
<name>A0A2T2XDY7_9FIRM</name>
<dbReference type="InterPro" id="IPR002293">
    <property type="entry name" value="AA/rel_permease1"/>
</dbReference>
<feature type="transmembrane region" description="Helical" evidence="6">
    <location>
        <begin position="426"/>
        <end position="444"/>
    </location>
</feature>
<reference evidence="7 8" key="1">
    <citation type="journal article" date="2014" name="BMC Genomics">
        <title>Comparison of environmental and isolate Sulfobacillus genomes reveals diverse carbon, sulfur, nitrogen, and hydrogen metabolisms.</title>
        <authorList>
            <person name="Justice N.B."/>
            <person name="Norman A."/>
            <person name="Brown C.T."/>
            <person name="Singh A."/>
            <person name="Thomas B.C."/>
            <person name="Banfield J.F."/>
        </authorList>
    </citation>
    <scope>NUCLEOTIDE SEQUENCE [LARGE SCALE GENOMIC DNA]</scope>
    <source>
        <strain evidence="7">AMDSBA4</strain>
    </source>
</reference>